<dbReference type="Pfam" id="PF02678">
    <property type="entry name" value="Pirin"/>
    <property type="match status" value="1"/>
</dbReference>
<dbReference type="EMBL" id="SMGK01000001">
    <property type="protein sequence ID" value="TCK75419.1"/>
    <property type="molecule type" value="Genomic_DNA"/>
</dbReference>
<dbReference type="PANTHER" id="PTHR43212:SF3">
    <property type="entry name" value="QUERCETIN 2,3-DIOXYGENASE"/>
    <property type="match status" value="1"/>
</dbReference>
<dbReference type="GO" id="GO:0046872">
    <property type="term" value="F:metal ion binding"/>
    <property type="evidence" value="ECO:0007669"/>
    <property type="project" value="UniProtKB-KW"/>
</dbReference>
<keyword evidence="7" id="KW-1185">Reference proteome</keyword>
<dbReference type="InterPro" id="IPR041602">
    <property type="entry name" value="Quercetinase_C"/>
</dbReference>
<comment type="cofactor">
    <cofactor evidence="2">
        <name>Fe cation</name>
        <dbReference type="ChEBI" id="CHEBI:24875"/>
    </cofactor>
    <text evidence="2">Binds 1 Fe cation per subunit.</text>
</comment>
<keyword evidence="2" id="KW-0479">Metal-binding</keyword>
<evidence type="ECO:0000256" key="2">
    <source>
        <dbReference type="PIRSR" id="PIRSR006232-1"/>
    </source>
</evidence>
<dbReference type="CDD" id="cd20311">
    <property type="entry name" value="cupin_Yhhw_C"/>
    <property type="match status" value="1"/>
</dbReference>
<evidence type="ECO:0000256" key="1">
    <source>
        <dbReference type="ARBA" id="ARBA00008416"/>
    </source>
</evidence>
<feature type="binding site" evidence="2">
    <location>
        <position position="57"/>
    </location>
    <ligand>
        <name>Fe cation</name>
        <dbReference type="ChEBI" id="CHEBI:24875"/>
    </ligand>
</feature>
<comment type="caution">
    <text evidence="6">The sequence shown here is derived from an EMBL/GenBank/DDBJ whole genome shotgun (WGS) entry which is preliminary data.</text>
</comment>
<dbReference type="InterPro" id="IPR011051">
    <property type="entry name" value="RmlC_Cupin_sf"/>
</dbReference>
<dbReference type="PANTHER" id="PTHR43212">
    <property type="entry name" value="QUERCETIN 2,3-DIOXYGENASE"/>
    <property type="match status" value="1"/>
</dbReference>
<accession>A0A4R1LFG8</accession>
<protein>
    <recommendedName>
        <fullName evidence="8">Pirin N-terminal domain-containing protein</fullName>
    </recommendedName>
</protein>
<name>A0A4R1LFG8_9BACT</name>
<organism evidence="6 7">
    <name type="scientific">Acidipila rosea</name>
    <dbReference type="NCBI Taxonomy" id="768535"/>
    <lineage>
        <taxon>Bacteria</taxon>
        <taxon>Pseudomonadati</taxon>
        <taxon>Acidobacteriota</taxon>
        <taxon>Terriglobia</taxon>
        <taxon>Terriglobales</taxon>
        <taxon>Acidobacteriaceae</taxon>
        <taxon>Acidipila</taxon>
    </lineage>
</organism>
<dbReference type="Proteomes" id="UP000295210">
    <property type="component" value="Unassembled WGS sequence"/>
</dbReference>
<dbReference type="Pfam" id="PF17954">
    <property type="entry name" value="Pirin_C_2"/>
    <property type="match status" value="1"/>
</dbReference>
<dbReference type="RefSeq" id="WP_131991168.1">
    <property type="nucleotide sequence ID" value="NZ_SMGK01000001.1"/>
</dbReference>
<evidence type="ECO:0000313" key="6">
    <source>
        <dbReference type="EMBL" id="TCK75419.1"/>
    </source>
</evidence>
<feature type="binding site" evidence="2">
    <location>
        <position position="59"/>
    </location>
    <ligand>
        <name>Fe cation</name>
        <dbReference type="ChEBI" id="CHEBI:24875"/>
    </ligand>
</feature>
<evidence type="ECO:0000313" key="7">
    <source>
        <dbReference type="Proteomes" id="UP000295210"/>
    </source>
</evidence>
<evidence type="ECO:0000256" key="3">
    <source>
        <dbReference type="RuleBase" id="RU003457"/>
    </source>
</evidence>
<dbReference type="SUPFAM" id="SSF51182">
    <property type="entry name" value="RmlC-like cupins"/>
    <property type="match status" value="1"/>
</dbReference>
<dbReference type="AlphaFoldDB" id="A0A4R1LFG8"/>
<dbReference type="PIRSF" id="PIRSF006232">
    <property type="entry name" value="Pirin"/>
    <property type="match status" value="1"/>
</dbReference>
<feature type="binding site" evidence="2">
    <location>
        <position position="101"/>
    </location>
    <ligand>
        <name>Fe cation</name>
        <dbReference type="ChEBI" id="CHEBI:24875"/>
    </ligand>
</feature>
<dbReference type="InterPro" id="IPR014710">
    <property type="entry name" value="RmlC-like_jellyroll"/>
</dbReference>
<feature type="domain" description="Pirin N-terminal" evidence="4">
    <location>
        <begin position="8"/>
        <end position="119"/>
    </location>
</feature>
<gene>
    <name evidence="6" type="ORF">C7378_0402</name>
</gene>
<dbReference type="InterPro" id="IPR012093">
    <property type="entry name" value="Pirin"/>
</dbReference>
<dbReference type="Gene3D" id="2.60.120.10">
    <property type="entry name" value="Jelly Rolls"/>
    <property type="match status" value="2"/>
</dbReference>
<comment type="similarity">
    <text evidence="1 3">Belongs to the pirin family.</text>
</comment>
<evidence type="ECO:0000259" key="4">
    <source>
        <dbReference type="Pfam" id="PF02678"/>
    </source>
</evidence>
<dbReference type="InterPro" id="IPR003829">
    <property type="entry name" value="Pirin_N_dom"/>
</dbReference>
<proteinExistence type="inferred from homology"/>
<keyword evidence="2" id="KW-0408">Iron</keyword>
<evidence type="ECO:0000259" key="5">
    <source>
        <dbReference type="Pfam" id="PF17954"/>
    </source>
</evidence>
<dbReference type="CDD" id="cd02910">
    <property type="entry name" value="cupin_Yhhw_N"/>
    <property type="match status" value="1"/>
</dbReference>
<sequence length="234" mass="25750">MITVRKSGERGHANHGWLDTYHTFSFATYYDPDHMGFRSLRVINEDVVAPGRGFGSHPHRDMEILTYVLSGTLAHQDSMGHTEQLGPNEIQRMSAGTGVVHSEFNGSRTEPVHLLQIWLEPQSLGIKPSYEQLAFTGEEKHNKFRQLASQNPVAGAAKIHQDVTLSVAEMDPKTTLNYALGSERHAWVHLIRGEMTMNGTALSSGDAVAVSQEKALELISTGSEASEVLVFDLA</sequence>
<feature type="domain" description="Quercetin 2,3-dioxygenase C-terminal cupin" evidence="5">
    <location>
        <begin position="147"/>
        <end position="233"/>
    </location>
</feature>
<reference evidence="6 7" key="1">
    <citation type="submission" date="2019-03" db="EMBL/GenBank/DDBJ databases">
        <title>Genomic Encyclopedia of Type Strains, Phase IV (KMG-IV): sequencing the most valuable type-strain genomes for metagenomic binning, comparative biology and taxonomic classification.</title>
        <authorList>
            <person name="Goeker M."/>
        </authorList>
    </citation>
    <scope>NUCLEOTIDE SEQUENCE [LARGE SCALE GENOMIC DNA]</scope>
    <source>
        <strain evidence="6 7">DSM 103428</strain>
    </source>
</reference>
<evidence type="ECO:0008006" key="8">
    <source>
        <dbReference type="Google" id="ProtNLM"/>
    </source>
</evidence>
<dbReference type="OrthoDB" id="321327at2"/>
<feature type="binding site" evidence="2">
    <location>
        <position position="103"/>
    </location>
    <ligand>
        <name>Fe cation</name>
        <dbReference type="ChEBI" id="CHEBI:24875"/>
    </ligand>
</feature>